<keyword evidence="2" id="KW-0460">Magnesium</keyword>
<dbReference type="SUPFAM" id="SSF56784">
    <property type="entry name" value="HAD-like"/>
    <property type="match status" value="1"/>
</dbReference>
<dbReference type="InterPro" id="IPR023214">
    <property type="entry name" value="HAD_sf"/>
</dbReference>
<reference evidence="4 5" key="1">
    <citation type="submission" date="2022-03" db="EMBL/GenBank/DDBJ databases">
        <authorList>
            <person name="Nunn A."/>
            <person name="Chopra R."/>
            <person name="Nunn A."/>
            <person name="Contreras Garrido A."/>
        </authorList>
    </citation>
    <scope>NUCLEOTIDE SEQUENCE [LARGE SCALE GENOMIC DNA]</scope>
</reference>
<dbReference type="PANTHER" id="PTHR46193">
    <property type="entry name" value="6-PHOSPHOGLUCONATE PHOSPHATASE"/>
    <property type="match status" value="1"/>
</dbReference>
<keyword evidence="1" id="KW-0479">Metal-binding</keyword>
<dbReference type="AlphaFoldDB" id="A0AAU9SQE7"/>
<evidence type="ECO:0000256" key="1">
    <source>
        <dbReference type="ARBA" id="ARBA00022723"/>
    </source>
</evidence>
<name>A0AAU9SQE7_THLAR</name>
<evidence type="ECO:0000256" key="2">
    <source>
        <dbReference type="ARBA" id="ARBA00022842"/>
    </source>
</evidence>
<dbReference type="PANTHER" id="PTHR46193:SF18">
    <property type="entry name" value="HEXITOL PHOSPHATASE B"/>
    <property type="match status" value="1"/>
</dbReference>
<dbReference type="CDD" id="cd07505">
    <property type="entry name" value="HAD_BPGM-like"/>
    <property type="match status" value="1"/>
</dbReference>
<keyword evidence="3" id="KW-0119">Carbohydrate metabolism</keyword>
<comment type="caution">
    <text evidence="4">The sequence shown here is derived from an EMBL/GenBank/DDBJ whole genome shotgun (WGS) entry which is preliminary data.</text>
</comment>
<dbReference type="InterPro" id="IPR036412">
    <property type="entry name" value="HAD-like_sf"/>
</dbReference>
<keyword evidence="5" id="KW-1185">Reference proteome</keyword>
<dbReference type="GO" id="GO:0046872">
    <property type="term" value="F:metal ion binding"/>
    <property type="evidence" value="ECO:0007669"/>
    <property type="project" value="UniProtKB-KW"/>
</dbReference>
<evidence type="ECO:0000313" key="5">
    <source>
        <dbReference type="Proteomes" id="UP000836841"/>
    </source>
</evidence>
<organism evidence="4 5">
    <name type="scientific">Thlaspi arvense</name>
    <name type="common">Field penny-cress</name>
    <dbReference type="NCBI Taxonomy" id="13288"/>
    <lineage>
        <taxon>Eukaryota</taxon>
        <taxon>Viridiplantae</taxon>
        <taxon>Streptophyta</taxon>
        <taxon>Embryophyta</taxon>
        <taxon>Tracheophyta</taxon>
        <taxon>Spermatophyta</taxon>
        <taxon>Magnoliopsida</taxon>
        <taxon>eudicotyledons</taxon>
        <taxon>Gunneridae</taxon>
        <taxon>Pentapetalae</taxon>
        <taxon>rosids</taxon>
        <taxon>malvids</taxon>
        <taxon>Brassicales</taxon>
        <taxon>Brassicaceae</taxon>
        <taxon>Thlaspideae</taxon>
        <taxon>Thlaspi</taxon>
    </lineage>
</organism>
<gene>
    <name evidence="4" type="ORF">TAV2_LOCUS18358</name>
</gene>
<sequence>MTSIYHWVMDPRLLKDLVICAKFSRRYDPCLHVCTPYGRITYNMENWLRRFDAIVSADAFENLKPAPDIFLTASKILNVPTSECIVIEDALAGVQAAKAAQMRCIAVTTTLSEDALKKAGPSLIRQEIGNVSLDDILTGASGSHRDDYITIILLKIICLGCDEKKQAQFVNCSAQAPSTLLKDQAETSLLPDTNSSKDVAFSVGGLDLRAIIWTGMVLAEYYLVSLQPWVMDKPEWK</sequence>
<dbReference type="EMBL" id="CAJVSB020000851">
    <property type="protein sequence ID" value="CAH2068731.1"/>
    <property type="molecule type" value="Genomic_DNA"/>
</dbReference>
<dbReference type="Gene3D" id="3.40.50.1000">
    <property type="entry name" value="HAD superfamily/HAD-like"/>
    <property type="match status" value="1"/>
</dbReference>
<evidence type="ECO:0000313" key="4">
    <source>
        <dbReference type="EMBL" id="CAH2068731.1"/>
    </source>
</evidence>
<proteinExistence type="predicted"/>
<protein>
    <submittedName>
        <fullName evidence="4">Uncharacterized protein</fullName>
    </submittedName>
</protein>
<evidence type="ECO:0000256" key="3">
    <source>
        <dbReference type="ARBA" id="ARBA00023277"/>
    </source>
</evidence>
<dbReference type="InterPro" id="IPR041492">
    <property type="entry name" value="HAD_2"/>
</dbReference>
<dbReference type="InterPro" id="IPR051600">
    <property type="entry name" value="Beta-PGM-like"/>
</dbReference>
<dbReference type="NCBIfam" id="TIGR01509">
    <property type="entry name" value="HAD-SF-IA-v3"/>
    <property type="match status" value="1"/>
</dbReference>
<accession>A0AAU9SQE7</accession>
<dbReference type="Pfam" id="PF13419">
    <property type="entry name" value="HAD_2"/>
    <property type="match status" value="1"/>
</dbReference>
<dbReference type="GO" id="GO:0003824">
    <property type="term" value="F:catalytic activity"/>
    <property type="evidence" value="ECO:0007669"/>
    <property type="project" value="UniProtKB-ARBA"/>
</dbReference>
<dbReference type="InterPro" id="IPR006439">
    <property type="entry name" value="HAD-SF_hydro_IA"/>
</dbReference>
<dbReference type="Proteomes" id="UP000836841">
    <property type="component" value="Unassembled WGS sequence"/>
</dbReference>